<keyword evidence="2" id="KW-1185">Reference proteome</keyword>
<comment type="caution">
    <text evidence="1">The sequence shown here is derived from an EMBL/GenBank/DDBJ whole genome shotgun (WGS) entry which is preliminary data.</text>
</comment>
<accession>A0ACC0G1R3</accession>
<gene>
    <name evidence="1" type="ORF">LOK49_LG11G02763</name>
</gene>
<reference evidence="1 2" key="1">
    <citation type="journal article" date="2022" name="Plant J.">
        <title>Chromosome-level genome of Camellia lanceoleosa provides a valuable resource for understanding genome evolution and self-incompatibility.</title>
        <authorList>
            <person name="Gong W."/>
            <person name="Xiao S."/>
            <person name="Wang L."/>
            <person name="Liao Z."/>
            <person name="Chang Y."/>
            <person name="Mo W."/>
            <person name="Hu G."/>
            <person name="Li W."/>
            <person name="Zhao G."/>
            <person name="Zhu H."/>
            <person name="Hu X."/>
            <person name="Ji K."/>
            <person name="Xiang X."/>
            <person name="Song Q."/>
            <person name="Yuan D."/>
            <person name="Jin S."/>
            <person name="Zhang L."/>
        </authorList>
    </citation>
    <scope>NUCLEOTIDE SEQUENCE [LARGE SCALE GENOMIC DNA]</scope>
    <source>
        <strain evidence="1">SQ_2022a</strain>
    </source>
</reference>
<dbReference type="EMBL" id="CM045769">
    <property type="protein sequence ID" value="KAI7994463.1"/>
    <property type="molecule type" value="Genomic_DNA"/>
</dbReference>
<organism evidence="1 2">
    <name type="scientific">Camellia lanceoleosa</name>
    <dbReference type="NCBI Taxonomy" id="1840588"/>
    <lineage>
        <taxon>Eukaryota</taxon>
        <taxon>Viridiplantae</taxon>
        <taxon>Streptophyta</taxon>
        <taxon>Embryophyta</taxon>
        <taxon>Tracheophyta</taxon>
        <taxon>Spermatophyta</taxon>
        <taxon>Magnoliopsida</taxon>
        <taxon>eudicotyledons</taxon>
        <taxon>Gunneridae</taxon>
        <taxon>Pentapetalae</taxon>
        <taxon>asterids</taxon>
        <taxon>Ericales</taxon>
        <taxon>Theaceae</taxon>
        <taxon>Camellia</taxon>
    </lineage>
</organism>
<name>A0ACC0G1R3_9ERIC</name>
<proteinExistence type="predicted"/>
<evidence type="ECO:0000313" key="1">
    <source>
        <dbReference type="EMBL" id="KAI7994463.1"/>
    </source>
</evidence>
<sequence>GFSLIWCLNTLDINLCFYSINLYQYVTTMCYVVEFVELEYIWSIGWNLWKCWLVEAFNLVHDGSFSLYRIFASIIWVGEGSVIGNFNGEFWGMFAFVGNHMSLFLLKDGTGGTTSGSGTTLLYIVFICSMTLGTILMCFLQKRDAKGEETSPDSSVSFYSSIYIAEPALGESGVGGAMAVYCAFDAICSLAMGRLTSSLKSITLIVCAGVFIQLIVLLWLLLKYVTSGVLGILYPLLMAAALGIGDGIFNTQLNALLGMLFKHDMYIKDIWPSLFLGRFFVQMHLHLILKCYFSIAVVFFVSPYISLHAVLVVMLVAVCISVGEFLFLTLMVEKAFSCAD</sequence>
<feature type="non-terminal residue" evidence="1">
    <location>
        <position position="1"/>
    </location>
</feature>
<dbReference type="Proteomes" id="UP001060215">
    <property type="component" value="Chromosome 12"/>
</dbReference>
<evidence type="ECO:0000313" key="2">
    <source>
        <dbReference type="Proteomes" id="UP001060215"/>
    </source>
</evidence>
<protein>
    <submittedName>
        <fullName evidence="1">UNC93-like protein 3</fullName>
    </submittedName>
</protein>